<dbReference type="GO" id="GO:0016301">
    <property type="term" value="F:kinase activity"/>
    <property type="evidence" value="ECO:0007669"/>
    <property type="project" value="UniProtKB-KW"/>
</dbReference>
<reference evidence="2 3" key="1">
    <citation type="submission" date="2023-07" db="EMBL/GenBank/DDBJ databases">
        <title>Sequencing the genomes of 1000 actinobacteria strains.</title>
        <authorList>
            <person name="Klenk H.-P."/>
        </authorList>
    </citation>
    <scope>NUCLEOTIDE SEQUENCE [LARGE SCALE GENOMIC DNA]</scope>
    <source>
        <strain evidence="2 3">DSM 45554</strain>
    </source>
</reference>
<feature type="transmembrane region" description="Helical" evidence="1">
    <location>
        <begin position="47"/>
        <end position="68"/>
    </location>
</feature>
<dbReference type="RefSeq" id="WP_274997561.1">
    <property type="nucleotide sequence ID" value="NZ_JAJQQP010000016.1"/>
</dbReference>
<keyword evidence="2" id="KW-0808">Transferase</keyword>
<dbReference type="Proteomes" id="UP001183585">
    <property type="component" value="Unassembled WGS sequence"/>
</dbReference>
<keyword evidence="1" id="KW-0812">Transmembrane</keyword>
<feature type="transmembrane region" description="Helical" evidence="1">
    <location>
        <begin position="21"/>
        <end position="41"/>
    </location>
</feature>
<proteinExistence type="predicted"/>
<name>A0ABU2CIM4_9MICO</name>
<keyword evidence="2" id="KW-0418">Kinase</keyword>
<keyword evidence="3" id="KW-1185">Reference proteome</keyword>
<keyword evidence="1" id="KW-1133">Transmembrane helix</keyword>
<comment type="caution">
    <text evidence="2">The sequence shown here is derived from an EMBL/GenBank/DDBJ whole genome shotgun (WGS) entry which is preliminary data.</text>
</comment>
<keyword evidence="1" id="KW-0472">Membrane</keyword>
<sequence length="107" mass="11710">MNSGPEEPTAVSWQAARTPRWLTITSVLLLVPVAAGLVYFATTTSGLSSVIFYAAAVMFVWLAVWRWLTETRPGFRTSRVGGRILTAMNIAAVLLVGLTVWNLVANW</sequence>
<accession>A0ABU2CIM4</accession>
<evidence type="ECO:0000256" key="1">
    <source>
        <dbReference type="SAM" id="Phobius"/>
    </source>
</evidence>
<organism evidence="2 3">
    <name type="scientific">Promicromonospora iranensis</name>
    <dbReference type="NCBI Taxonomy" id="1105144"/>
    <lineage>
        <taxon>Bacteria</taxon>
        <taxon>Bacillati</taxon>
        <taxon>Actinomycetota</taxon>
        <taxon>Actinomycetes</taxon>
        <taxon>Micrococcales</taxon>
        <taxon>Promicromonosporaceae</taxon>
        <taxon>Promicromonospora</taxon>
    </lineage>
</organism>
<evidence type="ECO:0000313" key="3">
    <source>
        <dbReference type="Proteomes" id="UP001183585"/>
    </source>
</evidence>
<dbReference type="EMBL" id="JAVDYE010000001">
    <property type="protein sequence ID" value="MDR7381179.1"/>
    <property type="molecule type" value="Genomic_DNA"/>
</dbReference>
<evidence type="ECO:0000313" key="2">
    <source>
        <dbReference type="EMBL" id="MDR7381179.1"/>
    </source>
</evidence>
<protein>
    <submittedName>
        <fullName evidence="2">Signal transduction histidine kinase</fullName>
    </submittedName>
</protein>
<feature type="transmembrane region" description="Helical" evidence="1">
    <location>
        <begin position="80"/>
        <end position="104"/>
    </location>
</feature>
<gene>
    <name evidence="2" type="ORF">J2S48_000694</name>
</gene>